<dbReference type="GO" id="GO:0007018">
    <property type="term" value="P:microtubule-based movement"/>
    <property type="evidence" value="ECO:0007669"/>
    <property type="project" value="TreeGrafter"/>
</dbReference>
<comment type="caution">
    <text evidence="2">The sequence shown here is derived from an EMBL/GenBank/DDBJ whole genome shotgun (WGS) entry which is preliminary data.</text>
</comment>
<reference evidence="2 3" key="1">
    <citation type="submission" date="2019-08" db="EMBL/GenBank/DDBJ databases">
        <title>Whole genome of Aphis craccivora.</title>
        <authorList>
            <person name="Voronova N.V."/>
            <person name="Shulinski R.S."/>
            <person name="Bandarenka Y.V."/>
            <person name="Zhorov D.G."/>
            <person name="Warner D."/>
        </authorList>
    </citation>
    <scope>NUCLEOTIDE SEQUENCE [LARGE SCALE GENOMIC DNA]</scope>
    <source>
        <strain evidence="2">180601</strain>
        <tissue evidence="2">Whole Body</tissue>
    </source>
</reference>
<dbReference type="GO" id="GO:0045505">
    <property type="term" value="F:dynein intermediate chain binding"/>
    <property type="evidence" value="ECO:0007669"/>
    <property type="project" value="TreeGrafter"/>
</dbReference>
<comment type="similarity">
    <text evidence="1">Belongs to the dynein light chain Tctex-type family.</text>
</comment>
<evidence type="ECO:0000313" key="3">
    <source>
        <dbReference type="Proteomes" id="UP000478052"/>
    </source>
</evidence>
<dbReference type="AlphaFoldDB" id="A0A6G0YVZ5"/>
<dbReference type="GO" id="GO:0005737">
    <property type="term" value="C:cytoplasm"/>
    <property type="evidence" value="ECO:0007669"/>
    <property type="project" value="TreeGrafter"/>
</dbReference>
<sequence>MDTLIKDVYDVLTNKTENELPAQDKLVKYQNTYRLESKNPFNENQALTVIKNETMKYLNNETRYNPDEATRIAAAMSLSIRDGIYDLDFERYKIVCIVEIGEKKDQGIMSIARFLRDFNRDKYVYSNFENHHLFATIMVGAFYYE</sequence>
<dbReference type="InterPro" id="IPR005334">
    <property type="entry name" value="Tctex-1-like"/>
</dbReference>
<organism evidence="2 3">
    <name type="scientific">Aphis craccivora</name>
    <name type="common">Cowpea aphid</name>
    <dbReference type="NCBI Taxonomy" id="307492"/>
    <lineage>
        <taxon>Eukaryota</taxon>
        <taxon>Metazoa</taxon>
        <taxon>Ecdysozoa</taxon>
        <taxon>Arthropoda</taxon>
        <taxon>Hexapoda</taxon>
        <taxon>Insecta</taxon>
        <taxon>Pterygota</taxon>
        <taxon>Neoptera</taxon>
        <taxon>Paraneoptera</taxon>
        <taxon>Hemiptera</taxon>
        <taxon>Sternorrhyncha</taxon>
        <taxon>Aphidomorpha</taxon>
        <taxon>Aphidoidea</taxon>
        <taxon>Aphididae</taxon>
        <taxon>Aphidini</taxon>
        <taxon>Aphis</taxon>
        <taxon>Aphis</taxon>
    </lineage>
</organism>
<dbReference type="Pfam" id="PF03645">
    <property type="entry name" value="Tctex-1"/>
    <property type="match status" value="1"/>
</dbReference>
<name>A0A6G0YVZ5_APHCR</name>
<evidence type="ECO:0000256" key="1">
    <source>
        <dbReference type="ARBA" id="ARBA00005361"/>
    </source>
</evidence>
<dbReference type="Proteomes" id="UP000478052">
    <property type="component" value="Unassembled WGS sequence"/>
</dbReference>
<dbReference type="EMBL" id="VUJU01002196">
    <property type="protein sequence ID" value="KAF0762204.1"/>
    <property type="molecule type" value="Genomic_DNA"/>
</dbReference>
<dbReference type="CDD" id="cd21451">
    <property type="entry name" value="DLC-like_TCTEX1D"/>
    <property type="match status" value="1"/>
</dbReference>
<dbReference type="GO" id="GO:0005868">
    <property type="term" value="C:cytoplasmic dynein complex"/>
    <property type="evidence" value="ECO:0007669"/>
    <property type="project" value="TreeGrafter"/>
</dbReference>
<dbReference type="Gene3D" id="3.30.1140.40">
    <property type="entry name" value="Tctex-1"/>
    <property type="match status" value="1"/>
</dbReference>
<accession>A0A6G0YVZ5</accession>
<gene>
    <name evidence="2" type="ORF">FWK35_00007355</name>
</gene>
<proteinExistence type="inferred from homology"/>
<dbReference type="PANTHER" id="PTHR21255">
    <property type="entry name" value="T-COMPLEX-ASSOCIATED-TESTIS-EXPRESSED 1/ DYNEIN LIGHT CHAIN"/>
    <property type="match status" value="1"/>
</dbReference>
<dbReference type="OrthoDB" id="10248487at2759"/>
<dbReference type="PANTHER" id="PTHR21255:SF65">
    <property type="entry name" value="TCTEX1 DOMAIN-CONTAINING PROTEIN 2"/>
    <property type="match status" value="1"/>
</dbReference>
<dbReference type="InterPro" id="IPR038586">
    <property type="entry name" value="Tctex-1-like_sf"/>
</dbReference>
<evidence type="ECO:0000313" key="2">
    <source>
        <dbReference type="EMBL" id="KAF0762204.1"/>
    </source>
</evidence>
<keyword evidence="3" id="KW-1185">Reference proteome</keyword>
<protein>
    <submittedName>
        <fullName evidence="2">Tctex1 domain-containing protein 2-like</fullName>
    </submittedName>
</protein>